<protein>
    <recommendedName>
        <fullName evidence="3">F-box domain-containing protein</fullName>
    </recommendedName>
</protein>
<dbReference type="Proteomes" id="UP000305067">
    <property type="component" value="Unassembled WGS sequence"/>
</dbReference>
<dbReference type="EMBL" id="ML178818">
    <property type="protein sequence ID" value="TFL04383.1"/>
    <property type="molecule type" value="Genomic_DNA"/>
</dbReference>
<keyword evidence="2" id="KW-1185">Reference proteome</keyword>
<name>A0A5C3QQW9_9AGAR</name>
<evidence type="ECO:0000313" key="2">
    <source>
        <dbReference type="Proteomes" id="UP000305067"/>
    </source>
</evidence>
<gene>
    <name evidence="1" type="ORF">BDV98DRAFT_315093</name>
</gene>
<organism evidence="1 2">
    <name type="scientific">Pterulicium gracile</name>
    <dbReference type="NCBI Taxonomy" id="1884261"/>
    <lineage>
        <taxon>Eukaryota</taxon>
        <taxon>Fungi</taxon>
        <taxon>Dikarya</taxon>
        <taxon>Basidiomycota</taxon>
        <taxon>Agaricomycotina</taxon>
        <taxon>Agaricomycetes</taxon>
        <taxon>Agaricomycetidae</taxon>
        <taxon>Agaricales</taxon>
        <taxon>Pleurotineae</taxon>
        <taxon>Pterulaceae</taxon>
        <taxon>Pterulicium</taxon>
    </lineage>
</organism>
<evidence type="ECO:0000313" key="1">
    <source>
        <dbReference type="EMBL" id="TFL04383.1"/>
    </source>
</evidence>
<accession>A0A5C3QQW9</accession>
<dbReference type="AlphaFoldDB" id="A0A5C3QQW9"/>
<proteinExistence type="predicted"/>
<evidence type="ECO:0008006" key="3">
    <source>
        <dbReference type="Google" id="ProtNLM"/>
    </source>
</evidence>
<reference evidence="1 2" key="1">
    <citation type="journal article" date="2019" name="Nat. Ecol. Evol.">
        <title>Megaphylogeny resolves global patterns of mushroom evolution.</title>
        <authorList>
            <person name="Varga T."/>
            <person name="Krizsan K."/>
            <person name="Foldi C."/>
            <person name="Dima B."/>
            <person name="Sanchez-Garcia M."/>
            <person name="Sanchez-Ramirez S."/>
            <person name="Szollosi G.J."/>
            <person name="Szarkandi J.G."/>
            <person name="Papp V."/>
            <person name="Albert L."/>
            <person name="Andreopoulos W."/>
            <person name="Angelini C."/>
            <person name="Antonin V."/>
            <person name="Barry K.W."/>
            <person name="Bougher N.L."/>
            <person name="Buchanan P."/>
            <person name="Buyck B."/>
            <person name="Bense V."/>
            <person name="Catcheside P."/>
            <person name="Chovatia M."/>
            <person name="Cooper J."/>
            <person name="Damon W."/>
            <person name="Desjardin D."/>
            <person name="Finy P."/>
            <person name="Geml J."/>
            <person name="Haridas S."/>
            <person name="Hughes K."/>
            <person name="Justo A."/>
            <person name="Karasinski D."/>
            <person name="Kautmanova I."/>
            <person name="Kiss B."/>
            <person name="Kocsube S."/>
            <person name="Kotiranta H."/>
            <person name="LaButti K.M."/>
            <person name="Lechner B.E."/>
            <person name="Liimatainen K."/>
            <person name="Lipzen A."/>
            <person name="Lukacs Z."/>
            <person name="Mihaltcheva S."/>
            <person name="Morgado L.N."/>
            <person name="Niskanen T."/>
            <person name="Noordeloos M.E."/>
            <person name="Ohm R.A."/>
            <person name="Ortiz-Santana B."/>
            <person name="Ovrebo C."/>
            <person name="Racz N."/>
            <person name="Riley R."/>
            <person name="Savchenko A."/>
            <person name="Shiryaev A."/>
            <person name="Soop K."/>
            <person name="Spirin V."/>
            <person name="Szebenyi C."/>
            <person name="Tomsovsky M."/>
            <person name="Tulloss R.E."/>
            <person name="Uehling J."/>
            <person name="Grigoriev I.V."/>
            <person name="Vagvolgyi C."/>
            <person name="Papp T."/>
            <person name="Martin F.M."/>
            <person name="Miettinen O."/>
            <person name="Hibbett D.S."/>
            <person name="Nagy L.G."/>
        </authorList>
    </citation>
    <scope>NUCLEOTIDE SEQUENCE [LARGE SCALE GENOMIC DNA]</scope>
    <source>
        <strain evidence="1 2">CBS 309.79</strain>
    </source>
</reference>
<dbReference type="OrthoDB" id="3235815at2759"/>
<sequence length="246" mass="27415">MEDYGVRLPMATKPTRTGGCVNGQVVQRNPLSLRLRDSFAIHVLGDNYLRVSFLKLAGSQEDIKPILDASQSLPLLETLQINARGRDSDSAEGEWYLPLLIVQGGAPRLRRLRLENLGFQHLDDYRCLNNLTHFELTVTTRRSMSPLPSLYEIYDLIQRSPQLERLRLHDSIAPSVEDQPSFPTSITPVALPAIRFLELWLKLADCTAILGFLRLPPSCSISISALPTPRGSLPTYAQIQSPNGAT</sequence>